<keyword evidence="1" id="KW-0472">Membrane</keyword>
<evidence type="ECO:0008006" key="4">
    <source>
        <dbReference type="Google" id="ProtNLM"/>
    </source>
</evidence>
<dbReference type="EMBL" id="MGJP01000051">
    <property type="protein sequence ID" value="OGN08856.1"/>
    <property type="molecule type" value="Genomic_DNA"/>
</dbReference>
<name>A0A1F8F9E1_9BACT</name>
<dbReference type="Proteomes" id="UP000177167">
    <property type="component" value="Unassembled WGS sequence"/>
</dbReference>
<gene>
    <name evidence="2" type="ORF">A3J46_03110</name>
</gene>
<keyword evidence="1" id="KW-0812">Transmembrane</keyword>
<organism evidence="2 3">
    <name type="scientific">Candidatus Yanofskybacteria bacterium RIFCSPHIGHO2_02_FULL_41_11</name>
    <dbReference type="NCBI Taxonomy" id="1802675"/>
    <lineage>
        <taxon>Bacteria</taxon>
        <taxon>Candidatus Yanofskyibacteriota</taxon>
    </lineage>
</organism>
<protein>
    <recommendedName>
        <fullName evidence="4">DUF5671 domain-containing protein</fullName>
    </recommendedName>
</protein>
<sequence>MINQDLLNYIQQTRKQGQTDAQIQQTLLQQGWNISDISQALTSTVLPPPAVYNGQPLVRKSSALTVAVVTLVIIVILLIVGGAIRNYKIKKSIEKLFGQTSNQNLPSDY</sequence>
<accession>A0A1F8F9E1</accession>
<evidence type="ECO:0000313" key="3">
    <source>
        <dbReference type="Proteomes" id="UP000177167"/>
    </source>
</evidence>
<feature type="transmembrane region" description="Helical" evidence="1">
    <location>
        <begin position="63"/>
        <end position="84"/>
    </location>
</feature>
<keyword evidence="1" id="KW-1133">Transmembrane helix</keyword>
<reference evidence="2 3" key="1">
    <citation type="journal article" date="2016" name="Nat. Commun.">
        <title>Thousands of microbial genomes shed light on interconnected biogeochemical processes in an aquifer system.</title>
        <authorList>
            <person name="Anantharaman K."/>
            <person name="Brown C.T."/>
            <person name="Hug L.A."/>
            <person name="Sharon I."/>
            <person name="Castelle C.J."/>
            <person name="Probst A.J."/>
            <person name="Thomas B.C."/>
            <person name="Singh A."/>
            <person name="Wilkins M.J."/>
            <person name="Karaoz U."/>
            <person name="Brodie E.L."/>
            <person name="Williams K.H."/>
            <person name="Hubbard S.S."/>
            <person name="Banfield J.F."/>
        </authorList>
    </citation>
    <scope>NUCLEOTIDE SEQUENCE [LARGE SCALE GENOMIC DNA]</scope>
</reference>
<evidence type="ECO:0000256" key="1">
    <source>
        <dbReference type="SAM" id="Phobius"/>
    </source>
</evidence>
<comment type="caution">
    <text evidence="2">The sequence shown here is derived from an EMBL/GenBank/DDBJ whole genome shotgun (WGS) entry which is preliminary data.</text>
</comment>
<evidence type="ECO:0000313" key="2">
    <source>
        <dbReference type="EMBL" id="OGN08856.1"/>
    </source>
</evidence>
<dbReference type="AlphaFoldDB" id="A0A1F8F9E1"/>
<proteinExistence type="predicted"/>